<dbReference type="Pfam" id="PF02256">
    <property type="entry name" value="Fe_hyd_SSU"/>
    <property type="match status" value="1"/>
</dbReference>
<dbReference type="Proteomes" id="UP001297600">
    <property type="component" value="Unassembled WGS sequence"/>
</dbReference>
<sequence length="117" mass="13062">METRYTLMEAPAAMLIGRRGFFKVVGLVVACAALASFAISDLIAKRNKILLARQDGLYRDDLRLQKMNLASAHQNPSVKKAYEDMNGKPCEGLMYDLVHTTYSARANLDLEEKSHEA</sequence>
<dbReference type="EMBL" id="JAKNCT010000005">
    <property type="protein sequence ID" value="MCG5030802.1"/>
    <property type="molecule type" value="Genomic_DNA"/>
</dbReference>
<proteinExistence type="predicted"/>
<dbReference type="InterPro" id="IPR008953">
    <property type="entry name" value="Fe_hydrogenase_HydB"/>
</dbReference>
<dbReference type="SMART" id="SM00902">
    <property type="entry name" value="Fe_hyd_SSU"/>
    <property type="match status" value="1"/>
</dbReference>
<dbReference type="InterPro" id="IPR036991">
    <property type="entry name" value="Fe_hydrogenase_ssu_sf"/>
</dbReference>
<dbReference type="InterPro" id="IPR003149">
    <property type="entry name" value="Fe_hydrogenase_ssu"/>
</dbReference>
<gene>
    <name evidence="3" type="ORF">MAF45_04995</name>
</gene>
<evidence type="ECO:0000256" key="1">
    <source>
        <dbReference type="SAM" id="Phobius"/>
    </source>
</evidence>
<comment type="caution">
    <text evidence="3">The sequence shown here is derived from an EMBL/GenBank/DDBJ whole genome shotgun (WGS) entry which is preliminary data.</text>
</comment>
<dbReference type="Gene3D" id="4.10.260.20">
    <property type="entry name" value="Iron hydrogenase, small subunit"/>
    <property type="match status" value="1"/>
</dbReference>
<name>A0ABS9MQZ1_9BURK</name>
<keyword evidence="1" id="KW-0812">Transmembrane</keyword>
<reference evidence="3 4" key="1">
    <citation type="submission" date="2022-02" db="EMBL/GenBank/DDBJ databases">
        <title>Mesosutterella porci, a novel member of the family Sutterellaceae from pig feces.</title>
        <authorList>
            <person name="Wylensek D."/>
            <person name="Clavel T."/>
        </authorList>
    </citation>
    <scope>NUCLEOTIDE SEQUENCE [LARGE SCALE GENOMIC DNA]</scope>
    <source>
        <strain evidence="4">oilRF-744-wt-GAM-9</strain>
    </source>
</reference>
<dbReference type="SUPFAM" id="SSF48674">
    <property type="entry name" value="Fe-only hydrogenase smaller subunit"/>
    <property type="match status" value="1"/>
</dbReference>
<evidence type="ECO:0000313" key="4">
    <source>
        <dbReference type="Proteomes" id="UP001297600"/>
    </source>
</evidence>
<feature type="domain" description="Iron hydrogenase small subunit" evidence="2">
    <location>
        <begin position="44"/>
        <end position="106"/>
    </location>
</feature>
<keyword evidence="1" id="KW-1133">Transmembrane helix</keyword>
<keyword evidence="1" id="KW-0472">Membrane</keyword>
<accession>A0ABS9MQZ1</accession>
<feature type="transmembrane region" description="Helical" evidence="1">
    <location>
        <begin position="20"/>
        <end position="44"/>
    </location>
</feature>
<evidence type="ECO:0000313" key="3">
    <source>
        <dbReference type="EMBL" id="MCG5030802.1"/>
    </source>
</evidence>
<organism evidence="3 4">
    <name type="scientific">Mesosutterella porci</name>
    <dbReference type="NCBI Taxonomy" id="2915351"/>
    <lineage>
        <taxon>Bacteria</taxon>
        <taxon>Pseudomonadati</taxon>
        <taxon>Pseudomonadota</taxon>
        <taxon>Betaproteobacteria</taxon>
        <taxon>Burkholderiales</taxon>
        <taxon>Sutterellaceae</taxon>
        <taxon>Mesosutterella</taxon>
    </lineage>
</organism>
<keyword evidence="4" id="KW-1185">Reference proteome</keyword>
<evidence type="ECO:0000259" key="2">
    <source>
        <dbReference type="SMART" id="SM00902"/>
    </source>
</evidence>
<protein>
    <submittedName>
        <fullName evidence="3">Iron hydrogenase small subunit</fullName>
    </submittedName>
</protein>
<dbReference type="RefSeq" id="WP_237978458.1">
    <property type="nucleotide sequence ID" value="NZ_JAKNCT010000005.1"/>
</dbReference>